<reference evidence="2" key="1">
    <citation type="journal article" date="2019" name="Int. J. Syst. Evol. Microbiol.">
        <title>The Global Catalogue of Microorganisms (GCM) 10K type strain sequencing project: providing services to taxonomists for standard genome sequencing and annotation.</title>
        <authorList>
            <consortium name="The Broad Institute Genomics Platform"/>
            <consortium name="The Broad Institute Genome Sequencing Center for Infectious Disease"/>
            <person name="Wu L."/>
            <person name="Ma J."/>
        </authorList>
    </citation>
    <scope>NUCLEOTIDE SEQUENCE [LARGE SCALE GENOMIC DNA]</scope>
    <source>
        <strain evidence="2">JCM 18127</strain>
    </source>
</reference>
<evidence type="ECO:0000313" key="2">
    <source>
        <dbReference type="Proteomes" id="UP001500621"/>
    </source>
</evidence>
<protein>
    <submittedName>
        <fullName evidence="1">Uncharacterized protein</fullName>
    </submittedName>
</protein>
<evidence type="ECO:0000313" key="1">
    <source>
        <dbReference type="EMBL" id="GAA4699174.1"/>
    </source>
</evidence>
<keyword evidence="2" id="KW-1185">Reference proteome</keyword>
<dbReference type="EMBL" id="BAABIM010000005">
    <property type="protein sequence ID" value="GAA4699174.1"/>
    <property type="molecule type" value="Genomic_DNA"/>
</dbReference>
<accession>A0ABP8X1F4</accession>
<gene>
    <name evidence="1" type="ORF">GCM10023226_42430</name>
</gene>
<name>A0ABP8X1F4_9ACTN</name>
<comment type="caution">
    <text evidence="1">The sequence shown here is derived from an EMBL/GenBank/DDBJ whole genome shotgun (WGS) entry which is preliminary data.</text>
</comment>
<proteinExistence type="predicted"/>
<sequence>MYATPTRAMTQTELDLVCRVWADAGSDDPTDRWLLLWDGGDADDHPQERDAIIAVATACGLQTQMVTGVLHVQKTQQLHDEIGASWI</sequence>
<organism evidence="1 2">
    <name type="scientific">Nocardioides nanhaiensis</name>
    <dbReference type="NCBI Taxonomy" id="1476871"/>
    <lineage>
        <taxon>Bacteria</taxon>
        <taxon>Bacillati</taxon>
        <taxon>Actinomycetota</taxon>
        <taxon>Actinomycetes</taxon>
        <taxon>Propionibacteriales</taxon>
        <taxon>Nocardioidaceae</taxon>
        <taxon>Nocardioides</taxon>
    </lineage>
</organism>
<dbReference type="Proteomes" id="UP001500621">
    <property type="component" value="Unassembled WGS sequence"/>
</dbReference>